<accession>A0A816UA98</accession>
<evidence type="ECO:0000256" key="4">
    <source>
        <dbReference type="ARBA" id="ARBA00022695"/>
    </source>
</evidence>
<keyword evidence="2 6" id="KW-0328">Glycosyltransferase</keyword>
<dbReference type="InterPro" id="IPR050158">
    <property type="entry name" value="Ubiquitin_ubiquitin-like"/>
</dbReference>
<feature type="domain" description="Ubiquitin-like" evidence="7">
    <location>
        <begin position="327"/>
        <end position="396"/>
    </location>
</feature>
<dbReference type="InterPro" id="IPR019954">
    <property type="entry name" value="Ubiquitin_CS"/>
</dbReference>
<dbReference type="InterPro" id="IPR019956">
    <property type="entry name" value="Ubiquitin_dom"/>
</dbReference>
<dbReference type="PROSITE" id="PS51996">
    <property type="entry name" value="TR_MART"/>
    <property type="match status" value="1"/>
</dbReference>
<keyword evidence="3 6" id="KW-0808">Transferase</keyword>
<evidence type="ECO:0000313" key="9">
    <source>
        <dbReference type="Proteomes" id="UP000663856"/>
    </source>
</evidence>
<comment type="caution">
    <text evidence="8">The sequence shown here is derived from an EMBL/GenBank/DDBJ whole genome shotgun (WGS) entry which is preliminary data.</text>
</comment>
<dbReference type="PANTHER" id="PTHR10666">
    <property type="entry name" value="UBIQUITIN"/>
    <property type="match status" value="1"/>
</dbReference>
<dbReference type="SUPFAM" id="SSF54236">
    <property type="entry name" value="Ubiquitin-like"/>
    <property type="match status" value="5"/>
</dbReference>
<feature type="domain" description="Ubiquitin-like" evidence="7">
    <location>
        <begin position="253"/>
        <end position="324"/>
    </location>
</feature>
<dbReference type="InterPro" id="IPR000768">
    <property type="entry name" value="ART"/>
</dbReference>
<dbReference type="FunFam" id="3.10.20.90:FF:000160">
    <property type="entry name" value="Polyubiquitin-C"/>
    <property type="match status" value="2"/>
</dbReference>
<proteinExistence type="inferred from homology"/>
<dbReference type="EMBL" id="CAJNRF010008292">
    <property type="protein sequence ID" value="CAF2100280.1"/>
    <property type="molecule type" value="Genomic_DNA"/>
</dbReference>
<keyword evidence="4" id="KW-0548">Nucleotidyltransferase</keyword>
<evidence type="ECO:0000256" key="3">
    <source>
        <dbReference type="ARBA" id="ARBA00022679"/>
    </source>
</evidence>
<feature type="domain" description="Ubiquitin-like" evidence="7">
    <location>
        <begin position="24"/>
        <end position="97"/>
    </location>
</feature>
<dbReference type="SMART" id="SM00213">
    <property type="entry name" value="UBQ"/>
    <property type="match status" value="5"/>
</dbReference>
<dbReference type="Pfam" id="PF00240">
    <property type="entry name" value="ubiquitin"/>
    <property type="match status" value="5"/>
</dbReference>
<evidence type="ECO:0000256" key="2">
    <source>
        <dbReference type="ARBA" id="ARBA00022676"/>
    </source>
</evidence>
<name>A0A816UA98_9BILA</name>
<feature type="domain" description="Ubiquitin-like" evidence="7">
    <location>
        <begin position="177"/>
        <end position="236"/>
    </location>
</feature>
<keyword evidence="6" id="KW-0521">NADP</keyword>
<feature type="domain" description="Ubiquitin-like" evidence="7">
    <location>
        <begin position="98"/>
        <end position="173"/>
    </location>
</feature>
<protein>
    <recommendedName>
        <fullName evidence="6">NAD(P)(+)--arginine ADP-ribosyltransferase</fullName>
        <ecNumber evidence="6">2.4.2.31</ecNumber>
    </recommendedName>
    <alternativeName>
        <fullName evidence="6">Mono(ADP-ribosyl)transferase</fullName>
    </alternativeName>
</protein>
<sequence>MTSKIGCDNMYENYYFLNNDLNFIYVKTLTGKIMIINIDLSETIETVKRKISDMENCSIESQRLLFAGKQLTDFYTLNDYHLTTGTTLHLVRPLCGGMQIFVKNFRGETIALEVNLWNTVWDVKTKIQDKEGIPPDQQRLIFAGQLLVDDRTLSGYNIQRESTLHLVGRMAGPHCCLNIKTLAGRTISMVAGSNIPIEHVKKHLQDEEGIPADQQRLIYAGKELESERTLEDYNISGCGPHQMTAIVRHPDNMPIFVKTLTKNIITLDVNPNDTIENVKAIIQAEEGIPLDEQRLIFTDKQLENDQTLSYYNIQKDATLYLVLSNEILIFVKTRDEKTIRLIVQSGSAIEDVKDKIQDEEHIPSDQQRLIYAGEELIDRRTLSEYSVQEKSILELLSTNETTLIDNMPEPITSATSKLDSTDKGSNNVHRVSDISQEPDKMLLPIEGYHEKSLVSLEEAIDPLVPLVPDIKRKAWIAKLNSKDPADNLTPDESASIMLYSIEWMKQEESLCYILNSTLRKANRDLLKPWFIYLKLILTGIAKLPSIEDRTVYRGVKANLSDIYCLGKKFVWWDFSSCTSRIDALEQETILGKTGMRTIFTIECKNAKNIRHHSMYPDKDEILLLPASQFEVIRQNHPSEDVHMIQLKETEPLYPLRDPI</sequence>
<dbReference type="InterPro" id="IPR000626">
    <property type="entry name" value="Ubiquitin-like_dom"/>
</dbReference>
<dbReference type="AlphaFoldDB" id="A0A816UA98"/>
<organism evidence="8 9">
    <name type="scientific">Rotaria magnacalcarata</name>
    <dbReference type="NCBI Taxonomy" id="392030"/>
    <lineage>
        <taxon>Eukaryota</taxon>
        <taxon>Metazoa</taxon>
        <taxon>Spiralia</taxon>
        <taxon>Gnathifera</taxon>
        <taxon>Rotifera</taxon>
        <taxon>Eurotatoria</taxon>
        <taxon>Bdelloidea</taxon>
        <taxon>Philodinida</taxon>
        <taxon>Philodinidae</taxon>
        <taxon>Rotaria</taxon>
    </lineage>
</organism>
<dbReference type="Pfam" id="PF01129">
    <property type="entry name" value="ART"/>
    <property type="match status" value="1"/>
</dbReference>
<dbReference type="InterPro" id="IPR029071">
    <property type="entry name" value="Ubiquitin-like_domsf"/>
</dbReference>
<dbReference type="GO" id="GO:0016779">
    <property type="term" value="F:nucleotidyltransferase activity"/>
    <property type="evidence" value="ECO:0007669"/>
    <property type="project" value="UniProtKB-KW"/>
</dbReference>
<dbReference type="Gene3D" id="3.90.176.10">
    <property type="entry name" value="Toxin ADP-ribosyltransferase, Chain A, domain 1"/>
    <property type="match status" value="1"/>
</dbReference>
<dbReference type="GO" id="GO:0106274">
    <property type="term" value="F:NAD+-protein-arginine ADP-ribosyltransferase activity"/>
    <property type="evidence" value="ECO:0007669"/>
    <property type="project" value="UniProtKB-EC"/>
</dbReference>
<evidence type="ECO:0000313" key="8">
    <source>
        <dbReference type="EMBL" id="CAF2100280.1"/>
    </source>
</evidence>
<gene>
    <name evidence="8" type="ORF">WKI299_LOCUS20093</name>
</gene>
<comment type="catalytic activity">
    <reaction evidence="5 6">
        <text>L-arginyl-[protein] + NAD(+) = N(omega)-(ADP-D-ribosyl)-L-arginyl-[protein] + nicotinamide + H(+)</text>
        <dbReference type="Rhea" id="RHEA:19149"/>
        <dbReference type="Rhea" id="RHEA-COMP:10532"/>
        <dbReference type="Rhea" id="RHEA-COMP:15087"/>
        <dbReference type="ChEBI" id="CHEBI:15378"/>
        <dbReference type="ChEBI" id="CHEBI:17154"/>
        <dbReference type="ChEBI" id="CHEBI:29965"/>
        <dbReference type="ChEBI" id="CHEBI:57540"/>
        <dbReference type="ChEBI" id="CHEBI:142554"/>
        <dbReference type="EC" id="2.4.2.31"/>
    </reaction>
</comment>
<dbReference type="PROSITE" id="PS50053">
    <property type="entry name" value="UBIQUITIN_2"/>
    <property type="match status" value="5"/>
</dbReference>
<evidence type="ECO:0000256" key="1">
    <source>
        <dbReference type="ARBA" id="ARBA00009558"/>
    </source>
</evidence>
<dbReference type="EC" id="2.4.2.31" evidence="6"/>
<evidence type="ECO:0000256" key="6">
    <source>
        <dbReference type="RuleBase" id="RU361228"/>
    </source>
</evidence>
<dbReference type="Gene3D" id="3.10.20.90">
    <property type="entry name" value="Phosphatidylinositol 3-kinase Catalytic Subunit, Chain A, domain 1"/>
    <property type="match status" value="5"/>
</dbReference>
<keyword evidence="6" id="KW-0520">NAD</keyword>
<dbReference type="Proteomes" id="UP000663856">
    <property type="component" value="Unassembled WGS sequence"/>
</dbReference>
<evidence type="ECO:0000259" key="7">
    <source>
        <dbReference type="PROSITE" id="PS50053"/>
    </source>
</evidence>
<comment type="similarity">
    <text evidence="1 6">Belongs to the Arg-specific ADP-ribosyltransferase family.</text>
</comment>
<reference evidence="8" key="1">
    <citation type="submission" date="2021-02" db="EMBL/GenBank/DDBJ databases">
        <authorList>
            <person name="Nowell W R."/>
        </authorList>
    </citation>
    <scope>NUCLEOTIDE SEQUENCE</scope>
</reference>
<evidence type="ECO:0000256" key="5">
    <source>
        <dbReference type="ARBA" id="ARBA00047597"/>
    </source>
</evidence>
<dbReference type="PRINTS" id="PR00348">
    <property type="entry name" value="UBIQUITIN"/>
</dbReference>
<dbReference type="PROSITE" id="PS00299">
    <property type="entry name" value="UBIQUITIN_1"/>
    <property type="match status" value="2"/>
</dbReference>
<dbReference type="SUPFAM" id="SSF56399">
    <property type="entry name" value="ADP-ribosylation"/>
    <property type="match status" value="1"/>
</dbReference>